<dbReference type="Gene3D" id="1.20.1280.50">
    <property type="match status" value="1"/>
</dbReference>
<dbReference type="PANTHER" id="PTHR39741">
    <property type="entry name" value="F-BOX DOMAIN CONTAINING PROTEIN, EXPRESSED"/>
    <property type="match status" value="1"/>
</dbReference>
<protein>
    <recommendedName>
        <fullName evidence="4">F-box protein</fullName>
    </recommendedName>
</protein>
<sequence>MDNSADILEQLEGDMAFNILKCLNDPADLIRATGVSRFWHHFAITNGLSKYLCLKKFPELSSIECIAEPNCGLTDVGSSGAVEWEQQKREHNVYASLLQALNTSILSPMDCIVKAISASSTDNYPDESIINTLNPRDRYINRGSYWSSKGQSDPAVPETLIYNLRANLCVVTEFRIQPFEAFFQPGNPIYSAQYARIRMGHPKSPNDLENDLQNVPLQQPADDKFEWTYISQDFPMVQENRLQEFKLPEPVLCIGGFLQVELFGRVQRQEMDCLFYICVARVQVMGRALSPAFDVDVLPSGKFQLKYYPEALHQTLQSTSSGEGTGNTRVLSPEEVVWGRVGLLEYLIGGNQPGHIDWAEEDDDGDDDDEEDENDLDEVLML</sequence>
<evidence type="ECO:0000313" key="3">
    <source>
        <dbReference type="Proteomes" id="UP001454036"/>
    </source>
</evidence>
<proteinExistence type="predicted"/>
<organism evidence="2 3">
    <name type="scientific">Lithospermum erythrorhizon</name>
    <name type="common">Purple gromwell</name>
    <name type="synonym">Lithospermum officinale var. erythrorhizon</name>
    <dbReference type="NCBI Taxonomy" id="34254"/>
    <lineage>
        <taxon>Eukaryota</taxon>
        <taxon>Viridiplantae</taxon>
        <taxon>Streptophyta</taxon>
        <taxon>Embryophyta</taxon>
        <taxon>Tracheophyta</taxon>
        <taxon>Spermatophyta</taxon>
        <taxon>Magnoliopsida</taxon>
        <taxon>eudicotyledons</taxon>
        <taxon>Gunneridae</taxon>
        <taxon>Pentapetalae</taxon>
        <taxon>asterids</taxon>
        <taxon>lamiids</taxon>
        <taxon>Boraginales</taxon>
        <taxon>Boraginaceae</taxon>
        <taxon>Boraginoideae</taxon>
        <taxon>Lithospermeae</taxon>
        <taxon>Lithospermum</taxon>
    </lineage>
</organism>
<evidence type="ECO:0000313" key="2">
    <source>
        <dbReference type="EMBL" id="GAA0166781.1"/>
    </source>
</evidence>
<dbReference type="InterPro" id="IPR055336">
    <property type="entry name" value="At4g00755-like"/>
</dbReference>
<dbReference type="AlphaFoldDB" id="A0AAV3QU24"/>
<comment type="caution">
    <text evidence="2">The sequence shown here is derived from an EMBL/GenBank/DDBJ whole genome shotgun (WGS) entry which is preliminary data.</text>
</comment>
<evidence type="ECO:0000256" key="1">
    <source>
        <dbReference type="SAM" id="MobiDB-lite"/>
    </source>
</evidence>
<accession>A0AAV3QU24</accession>
<dbReference type="Proteomes" id="UP001454036">
    <property type="component" value="Unassembled WGS sequence"/>
</dbReference>
<feature type="region of interest" description="Disordered" evidence="1">
    <location>
        <begin position="354"/>
        <end position="382"/>
    </location>
</feature>
<dbReference type="InterPro" id="IPR036047">
    <property type="entry name" value="F-box-like_dom_sf"/>
</dbReference>
<feature type="compositionally biased region" description="Acidic residues" evidence="1">
    <location>
        <begin position="359"/>
        <end position="382"/>
    </location>
</feature>
<evidence type="ECO:0008006" key="4">
    <source>
        <dbReference type="Google" id="ProtNLM"/>
    </source>
</evidence>
<dbReference type="EMBL" id="BAABME010005853">
    <property type="protein sequence ID" value="GAA0166781.1"/>
    <property type="molecule type" value="Genomic_DNA"/>
</dbReference>
<name>A0AAV3QU24_LITER</name>
<gene>
    <name evidence="2" type="ORF">LIER_21861</name>
</gene>
<reference evidence="2 3" key="1">
    <citation type="submission" date="2024-01" db="EMBL/GenBank/DDBJ databases">
        <title>The complete chloroplast genome sequence of Lithospermum erythrorhizon: insights into the phylogenetic relationship among Boraginaceae species and the maternal lineages of purple gromwells.</title>
        <authorList>
            <person name="Okada T."/>
            <person name="Watanabe K."/>
        </authorList>
    </citation>
    <scope>NUCLEOTIDE SEQUENCE [LARGE SCALE GENOMIC DNA]</scope>
</reference>
<dbReference type="SUPFAM" id="SSF81383">
    <property type="entry name" value="F-box domain"/>
    <property type="match status" value="1"/>
</dbReference>
<dbReference type="PANTHER" id="PTHR39741:SF14">
    <property type="entry name" value="F-BOX DOMAIN-CONTAINING PROTEIN"/>
    <property type="match status" value="1"/>
</dbReference>
<keyword evidence="3" id="KW-1185">Reference proteome</keyword>